<keyword evidence="3" id="KW-1185">Reference proteome</keyword>
<evidence type="ECO:0000313" key="3">
    <source>
        <dbReference type="Proteomes" id="UP000789572"/>
    </source>
</evidence>
<dbReference type="AlphaFoldDB" id="A0A9N9BT08"/>
<name>A0A9N9BT08_9GLOM</name>
<organism evidence="2 3">
    <name type="scientific">Paraglomus occultum</name>
    <dbReference type="NCBI Taxonomy" id="144539"/>
    <lineage>
        <taxon>Eukaryota</taxon>
        <taxon>Fungi</taxon>
        <taxon>Fungi incertae sedis</taxon>
        <taxon>Mucoromycota</taxon>
        <taxon>Glomeromycotina</taxon>
        <taxon>Glomeromycetes</taxon>
        <taxon>Paraglomerales</taxon>
        <taxon>Paraglomeraceae</taxon>
        <taxon>Paraglomus</taxon>
    </lineage>
</organism>
<evidence type="ECO:0000313" key="2">
    <source>
        <dbReference type="EMBL" id="CAG8575020.1"/>
    </source>
</evidence>
<evidence type="ECO:0000256" key="1">
    <source>
        <dbReference type="SAM" id="MobiDB-lite"/>
    </source>
</evidence>
<feature type="region of interest" description="Disordered" evidence="1">
    <location>
        <begin position="1"/>
        <end position="22"/>
    </location>
</feature>
<dbReference type="OrthoDB" id="2352581at2759"/>
<sequence length="168" mass="19571">MSMDISCCSPKNDSTKEDPDSEDDIYERFASTEDALKNILPDASKTDIEKYAQQLEDVENYDPILVISPNYNWIHQHSHQNYQKIMNEFATNGLQQNRRDKGSLCVFHFADVTELYAVRRNIRAIYPHAFFDPRAQPQQHPIGTAWVLYKIGMRKSDYDADECFFLLP</sequence>
<reference evidence="2" key="1">
    <citation type="submission" date="2021-06" db="EMBL/GenBank/DDBJ databases">
        <authorList>
            <person name="Kallberg Y."/>
            <person name="Tangrot J."/>
            <person name="Rosling A."/>
        </authorList>
    </citation>
    <scope>NUCLEOTIDE SEQUENCE</scope>
    <source>
        <strain evidence="2">IA702</strain>
    </source>
</reference>
<comment type="caution">
    <text evidence="2">The sequence shown here is derived from an EMBL/GenBank/DDBJ whole genome shotgun (WGS) entry which is preliminary data.</text>
</comment>
<accession>A0A9N9BT08</accession>
<protein>
    <submittedName>
        <fullName evidence="2">603_t:CDS:1</fullName>
    </submittedName>
</protein>
<dbReference type="EMBL" id="CAJVPJ010001091">
    <property type="protein sequence ID" value="CAG8575020.1"/>
    <property type="molecule type" value="Genomic_DNA"/>
</dbReference>
<dbReference type="Proteomes" id="UP000789572">
    <property type="component" value="Unassembled WGS sequence"/>
</dbReference>
<gene>
    <name evidence="2" type="ORF">POCULU_LOCUS6191</name>
</gene>
<proteinExistence type="predicted"/>